<keyword evidence="3" id="KW-1185">Reference proteome</keyword>
<dbReference type="SUPFAM" id="SSF53098">
    <property type="entry name" value="Ribonuclease H-like"/>
    <property type="match status" value="1"/>
</dbReference>
<dbReference type="InterPro" id="IPR001584">
    <property type="entry name" value="Integrase_cat-core"/>
</dbReference>
<feature type="domain" description="Integrase catalytic" evidence="1">
    <location>
        <begin position="156"/>
        <end position="330"/>
    </location>
</feature>
<accession>A0ABR9MIE0</accession>
<evidence type="ECO:0000313" key="2">
    <source>
        <dbReference type="EMBL" id="MBE1592410.1"/>
    </source>
</evidence>
<dbReference type="PROSITE" id="PS50994">
    <property type="entry name" value="INTEGRASE"/>
    <property type="match status" value="1"/>
</dbReference>
<sequence>MLFRLLYLLVVRVFGWLVLLTRGSAAKEVEILILRHEVAVLRRQVARSRPGWADRALLAALARLLPARLRLHRIVTPGTLLAWHRRLAKKKWTYPAKQGRPPLSEETRDLIVRLARENPRWGHRRIQGELLGLGYRLGEGTIRRVLAAAGFGPAPRRASPTWRQFLSSQASGILACDFLHVDTVFLKRLYVLFVMEIETRRVHILGVTAHPTGAWTAQQARNLLMELGERADGFRFLIRDRDGKFGGEFDEVLTGADVHALKIPPRSPRANAFAERFVGTLRRECLDHLLVLGERHLRQVLAEYERHYNEHRPHQALSLRQPLHDPAGVVELTARIERRGAVCGLIHEYRRVA</sequence>
<reference evidence="2 3" key="1">
    <citation type="submission" date="2020-10" db="EMBL/GenBank/DDBJ databases">
        <title>Sequencing the genomes of 1000 actinobacteria strains.</title>
        <authorList>
            <person name="Klenk H.-P."/>
        </authorList>
    </citation>
    <scope>NUCLEOTIDE SEQUENCE [LARGE SCALE GENOMIC DNA]</scope>
    <source>
        <strain evidence="2 3">DSM 43173</strain>
    </source>
</reference>
<dbReference type="InterPro" id="IPR012337">
    <property type="entry name" value="RNaseH-like_sf"/>
</dbReference>
<evidence type="ECO:0000313" key="3">
    <source>
        <dbReference type="Proteomes" id="UP000633509"/>
    </source>
</evidence>
<dbReference type="InterPro" id="IPR036397">
    <property type="entry name" value="RNaseH_sf"/>
</dbReference>
<evidence type="ECO:0000259" key="1">
    <source>
        <dbReference type="PROSITE" id="PS50994"/>
    </source>
</evidence>
<dbReference type="Pfam" id="PF13683">
    <property type="entry name" value="rve_3"/>
    <property type="match status" value="1"/>
</dbReference>
<organism evidence="2 3">
    <name type="scientific">Nonomuraea angiospora</name>
    <dbReference type="NCBI Taxonomy" id="46172"/>
    <lineage>
        <taxon>Bacteria</taxon>
        <taxon>Bacillati</taxon>
        <taxon>Actinomycetota</taxon>
        <taxon>Actinomycetes</taxon>
        <taxon>Streptosporangiales</taxon>
        <taxon>Streptosporangiaceae</taxon>
        <taxon>Nonomuraea</taxon>
    </lineage>
</organism>
<protein>
    <submittedName>
        <fullName evidence="2">Transposase InsO family protein</fullName>
    </submittedName>
</protein>
<comment type="caution">
    <text evidence="2">The sequence shown here is derived from an EMBL/GenBank/DDBJ whole genome shotgun (WGS) entry which is preliminary data.</text>
</comment>
<proteinExistence type="predicted"/>
<dbReference type="Gene3D" id="3.30.420.10">
    <property type="entry name" value="Ribonuclease H-like superfamily/Ribonuclease H"/>
    <property type="match status" value="1"/>
</dbReference>
<dbReference type="EMBL" id="JADBEK010000001">
    <property type="protein sequence ID" value="MBE1592410.1"/>
    <property type="molecule type" value="Genomic_DNA"/>
</dbReference>
<gene>
    <name evidence="2" type="ORF">H4W80_010668</name>
</gene>
<name>A0ABR9MIE0_9ACTN</name>
<dbReference type="Pfam" id="PF13565">
    <property type="entry name" value="HTH_32"/>
    <property type="match status" value="1"/>
</dbReference>
<dbReference type="Proteomes" id="UP000633509">
    <property type="component" value="Unassembled WGS sequence"/>
</dbReference>
<dbReference type="RefSeq" id="WP_192791944.1">
    <property type="nucleotide sequence ID" value="NZ_JADBEK010000001.1"/>
</dbReference>